<name>A0A951UEN7_9NOST</name>
<proteinExistence type="predicted"/>
<accession>A0A951UEN7</accession>
<evidence type="ECO:0000313" key="3">
    <source>
        <dbReference type="Proteomes" id="UP000715781"/>
    </source>
</evidence>
<feature type="non-terminal residue" evidence="2">
    <location>
        <position position="1"/>
    </location>
</feature>
<feature type="domain" description="CHAT" evidence="1">
    <location>
        <begin position="1"/>
        <end position="35"/>
    </location>
</feature>
<reference evidence="2" key="1">
    <citation type="submission" date="2021-05" db="EMBL/GenBank/DDBJ databases">
        <authorList>
            <person name="Pietrasiak N."/>
            <person name="Ward R."/>
            <person name="Stajich J.E."/>
            <person name="Kurbessoian T."/>
        </authorList>
    </citation>
    <scope>NUCLEOTIDE SEQUENCE</scope>
    <source>
        <strain evidence="2">JT2-VF2</strain>
    </source>
</reference>
<dbReference type="InterPro" id="IPR024983">
    <property type="entry name" value="CHAT_dom"/>
</dbReference>
<dbReference type="Proteomes" id="UP000715781">
    <property type="component" value="Unassembled WGS sequence"/>
</dbReference>
<evidence type="ECO:0000259" key="1">
    <source>
        <dbReference type="Pfam" id="PF12770"/>
    </source>
</evidence>
<reference evidence="2" key="2">
    <citation type="journal article" date="2022" name="Microbiol. Resour. Announc.">
        <title>Metagenome Sequencing to Explore Phylogenomics of Terrestrial Cyanobacteria.</title>
        <authorList>
            <person name="Ward R.D."/>
            <person name="Stajich J.E."/>
            <person name="Johansen J.R."/>
            <person name="Huntemann M."/>
            <person name="Clum A."/>
            <person name="Foster B."/>
            <person name="Foster B."/>
            <person name="Roux S."/>
            <person name="Palaniappan K."/>
            <person name="Varghese N."/>
            <person name="Mukherjee S."/>
            <person name="Reddy T.B.K."/>
            <person name="Daum C."/>
            <person name="Copeland A."/>
            <person name="Chen I.A."/>
            <person name="Ivanova N.N."/>
            <person name="Kyrpides N.C."/>
            <person name="Shapiro N."/>
            <person name="Eloe-Fadrosh E.A."/>
            <person name="Pietrasiak N."/>
        </authorList>
    </citation>
    <scope>NUCLEOTIDE SEQUENCE</scope>
    <source>
        <strain evidence="2">JT2-VF2</strain>
    </source>
</reference>
<organism evidence="2 3">
    <name type="scientific">Mojavia pulchra JT2-VF2</name>
    <dbReference type="NCBI Taxonomy" id="287848"/>
    <lineage>
        <taxon>Bacteria</taxon>
        <taxon>Bacillati</taxon>
        <taxon>Cyanobacteriota</taxon>
        <taxon>Cyanophyceae</taxon>
        <taxon>Nostocales</taxon>
        <taxon>Nostocaceae</taxon>
    </lineage>
</organism>
<evidence type="ECO:0000313" key="2">
    <source>
        <dbReference type="EMBL" id="MBW4560717.1"/>
    </source>
</evidence>
<comment type="caution">
    <text evidence="2">The sequence shown here is derived from an EMBL/GenBank/DDBJ whole genome shotgun (WGS) entry which is preliminary data.</text>
</comment>
<dbReference type="Pfam" id="PF12770">
    <property type="entry name" value="CHAT"/>
    <property type="match status" value="1"/>
</dbReference>
<dbReference type="AlphaFoldDB" id="A0A951UEN7"/>
<dbReference type="EMBL" id="JAHHHN010000003">
    <property type="protein sequence ID" value="MBW4560717.1"/>
    <property type="molecule type" value="Genomic_DNA"/>
</dbReference>
<sequence length="42" mass="4730">GQGRHEALRSAQLELLNSSNYQHPMYWAAFVPSGNWTPLSSK</sequence>
<gene>
    <name evidence="2" type="ORF">KME32_06070</name>
</gene>
<protein>
    <submittedName>
        <fullName evidence="2">CHAT domain-containing protein</fullName>
    </submittedName>
</protein>